<gene>
    <name evidence="2" type="ORF">CVT23_18320</name>
</gene>
<reference evidence="2 3" key="1">
    <citation type="submission" date="2017-11" db="EMBL/GenBank/DDBJ databases">
        <title>Draft genome sequence of Rhizobiales bacterium SY3-13.</title>
        <authorList>
            <person name="Sun C."/>
        </authorList>
    </citation>
    <scope>NUCLEOTIDE SEQUENCE [LARGE SCALE GENOMIC DNA]</scope>
    <source>
        <strain evidence="2 3">SY3-13</strain>
    </source>
</reference>
<protein>
    <submittedName>
        <fullName evidence="2">Uncharacterized protein</fullName>
    </submittedName>
</protein>
<keyword evidence="1" id="KW-0472">Membrane</keyword>
<dbReference type="Proteomes" id="UP000229498">
    <property type="component" value="Unassembled WGS sequence"/>
</dbReference>
<evidence type="ECO:0000313" key="2">
    <source>
        <dbReference type="EMBL" id="PJK28326.1"/>
    </source>
</evidence>
<dbReference type="AlphaFoldDB" id="A0A2M9FXY4"/>
<feature type="transmembrane region" description="Helical" evidence="1">
    <location>
        <begin position="52"/>
        <end position="70"/>
    </location>
</feature>
<organism evidence="2 3">
    <name type="scientific">Minwuia thermotolerans</name>
    <dbReference type="NCBI Taxonomy" id="2056226"/>
    <lineage>
        <taxon>Bacteria</taxon>
        <taxon>Pseudomonadati</taxon>
        <taxon>Pseudomonadota</taxon>
        <taxon>Alphaproteobacteria</taxon>
        <taxon>Minwuiales</taxon>
        <taxon>Minwuiaceae</taxon>
        <taxon>Minwuia</taxon>
    </lineage>
</organism>
<accession>A0A2M9FXY4</accession>
<sequence length="74" mass="8357">MGDVVSDDQVYRVLGFSFMAIGSGLMFLVGAVQSRQRALFNIRLHQTLLSRWALIAMWMGALSMGIGWYLDHHI</sequence>
<proteinExistence type="predicted"/>
<keyword evidence="1" id="KW-0812">Transmembrane</keyword>
<name>A0A2M9FXY4_9PROT</name>
<feature type="transmembrane region" description="Helical" evidence="1">
    <location>
        <begin position="12"/>
        <end position="32"/>
    </location>
</feature>
<evidence type="ECO:0000256" key="1">
    <source>
        <dbReference type="SAM" id="Phobius"/>
    </source>
</evidence>
<keyword evidence="1" id="KW-1133">Transmembrane helix</keyword>
<keyword evidence="3" id="KW-1185">Reference proteome</keyword>
<comment type="caution">
    <text evidence="2">The sequence shown here is derived from an EMBL/GenBank/DDBJ whole genome shotgun (WGS) entry which is preliminary data.</text>
</comment>
<evidence type="ECO:0000313" key="3">
    <source>
        <dbReference type="Proteomes" id="UP000229498"/>
    </source>
</evidence>
<dbReference type="EMBL" id="PHIG01000047">
    <property type="protein sequence ID" value="PJK28326.1"/>
    <property type="molecule type" value="Genomic_DNA"/>
</dbReference>